<organism evidence="1 2">
    <name type="scientific">Protopolystoma xenopodis</name>
    <dbReference type="NCBI Taxonomy" id="117903"/>
    <lineage>
        <taxon>Eukaryota</taxon>
        <taxon>Metazoa</taxon>
        <taxon>Spiralia</taxon>
        <taxon>Lophotrochozoa</taxon>
        <taxon>Platyhelminthes</taxon>
        <taxon>Monogenea</taxon>
        <taxon>Polyopisthocotylea</taxon>
        <taxon>Polystomatidea</taxon>
        <taxon>Polystomatidae</taxon>
        <taxon>Protopolystoma</taxon>
    </lineage>
</organism>
<sequence>MPWERLVRACPTDRPSYTNQRETGLWQTLLAPLLSAIDKLELSSVLSLLNRLSRRTRCCDLSEFPLFYNLRYFV</sequence>
<keyword evidence="2" id="KW-1185">Reference proteome</keyword>
<evidence type="ECO:0000313" key="2">
    <source>
        <dbReference type="Proteomes" id="UP000784294"/>
    </source>
</evidence>
<proteinExistence type="predicted"/>
<protein>
    <submittedName>
        <fullName evidence="1">Uncharacterized protein</fullName>
    </submittedName>
</protein>
<dbReference type="EMBL" id="CAAALY010271802">
    <property type="protein sequence ID" value="VEL41943.1"/>
    <property type="molecule type" value="Genomic_DNA"/>
</dbReference>
<accession>A0A3S5FH31</accession>
<evidence type="ECO:0000313" key="1">
    <source>
        <dbReference type="EMBL" id="VEL41943.1"/>
    </source>
</evidence>
<gene>
    <name evidence="1" type="ORF">PXEA_LOCUS35383</name>
</gene>
<dbReference type="Proteomes" id="UP000784294">
    <property type="component" value="Unassembled WGS sequence"/>
</dbReference>
<dbReference type="AlphaFoldDB" id="A0A3S5FH31"/>
<reference evidence="1" key="1">
    <citation type="submission" date="2018-11" db="EMBL/GenBank/DDBJ databases">
        <authorList>
            <consortium name="Pathogen Informatics"/>
        </authorList>
    </citation>
    <scope>NUCLEOTIDE SEQUENCE</scope>
</reference>
<comment type="caution">
    <text evidence="1">The sequence shown here is derived from an EMBL/GenBank/DDBJ whole genome shotgun (WGS) entry which is preliminary data.</text>
</comment>
<name>A0A3S5FH31_9PLAT</name>